<dbReference type="EMBL" id="JAPTSV010000011">
    <property type="protein sequence ID" value="KAJ1523065.1"/>
    <property type="molecule type" value="Genomic_DNA"/>
</dbReference>
<comment type="caution">
    <text evidence="2">The sequence shown here is derived from an EMBL/GenBank/DDBJ whole genome shotgun (WGS) entry which is preliminary data.</text>
</comment>
<dbReference type="SUPFAM" id="SSF50249">
    <property type="entry name" value="Nucleic acid-binding proteins"/>
    <property type="match status" value="1"/>
</dbReference>
<evidence type="ECO:0000256" key="1">
    <source>
        <dbReference type="SAM" id="MobiDB-lite"/>
    </source>
</evidence>
<dbReference type="InterPro" id="IPR012340">
    <property type="entry name" value="NA-bd_OB-fold"/>
</dbReference>
<evidence type="ECO:0000313" key="2">
    <source>
        <dbReference type="EMBL" id="KAJ1523064.1"/>
    </source>
</evidence>
<dbReference type="Proteomes" id="UP001075354">
    <property type="component" value="Chromosome 11"/>
</dbReference>
<dbReference type="Gene3D" id="2.40.50.140">
    <property type="entry name" value="Nucleic acid-binding proteins"/>
    <property type="match status" value="1"/>
</dbReference>
<gene>
    <name evidence="2" type="ORF">ONE63_002189</name>
</gene>
<feature type="region of interest" description="Disordered" evidence="1">
    <location>
        <begin position="384"/>
        <end position="412"/>
    </location>
</feature>
<organism evidence="2 3">
    <name type="scientific">Megalurothrips usitatus</name>
    <name type="common">bean blossom thrips</name>
    <dbReference type="NCBI Taxonomy" id="439358"/>
    <lineage>
        <taxon>Eukaryota</taxon>
        <taxon>Metazoa</taxon>
        <taxon>Ecdysozoa</taxon>
        <taxon>Arthropoda</taxon>
        <taxon>Hexapoda</taxon>
        <taxon>Insecta</taxon>
        <taxon>Pterygota</taxon>
        <taxon>Neoptera</taxon>
        <taxon>Paraneoptera</taxon>
        <taxon>Thysanoptera</taxon>
        <taxon>Terebrantia</taxon>
        <taxon>Thripoidea</taxon>
        <taxon>Thripidae</taxon>
        <taxon>Megalurothrips</taxon>
    </lineage>
</organism>
<protein>
    <recommendedName>
        <fullName evidence="4">Telomeric single stranded DNA binding POT1/Cdc13 domain-containing protein</fullName>
    </recommendedName>
</protein>
<evidence type="ECO:0000313" key="3">
    <source>
        <dbReference type="Proteomes" id="UP001075354"/>
    </source>
</evidence>
<reference evidence="2" key="1">
    <citation type="submission" date="2022-12" db="EMBL/GenBank/DDBJ databases">
        <title>Chromosome-level genome assembly of the bean flower thrips Megalurothrips usitatus.</title>
        <authorList>
            <person name="Ma L."/>
            <person name="Liu Q."/>
            <person name="Li H."/>
            <person name="Cai W."/>
        </authorList>
    </citation>
    <scope>NUCLEOTIDE SEQUENCE</scope>
    <source>
        <strain evidence="2">Cailab_2022a</strain>
    </source>
</reference>
<sequence>MNMNYTYSKLGDLKAPGIFHVYGVVSEILKLNATMANGKKHTMISMIDETLPKDAPFRLHFFLGPQCSLKLEPRSILRLHRMKVEPWDKAWDGRIFRLSDVVIFPGAPNSDFTYTTEAKITSITAKDKARVEELRELAVLDGLSLELNEEFNVLVTASQRVTFPYSDEGTSGSAGKGNQNVEDACSKVAKDKAPVEELRKTAVFNGPSHELSEEFQAVVTDSLRVTFPYSDEETSGSADEGNQNAEDACSKVAKDKAPVELRKTGEFNGSSHESSEEFHALVTASQRVSFPYFEDGTSGSADKGNQNMEDACTKLNPVNGNNADGESQNVIAAPYQVVYMNPFNKRFKRYFVQGGLKDESRKSLDVAKPSSASGVSKMYSKLCGPSAPDRGGVSGYEDNSKRGVTPSDQYEVLDPKSDFDANEDEASQAASCDQFSMLVQEGSYGNTPMSPSCPGVACAGKMCAQGPILLDDDDPRLIGFNEDDLITEGEGDIPAAYEDGTLICLPKGQYMPYKCGEVIQTTSEELNLFRWPEVRSKVKIVNIKPTLKSLVKAPKNLLSGTCVTCTRYSFYSSLKWKMDQGSKTKKPMCPICLKDGHERSILLEYRVKLTIRDAWGSDLDVYVIEKNASTFFGCSPLAYHGRADIRAEVLETLAKVIPSKDFIYIRFYRALTPIGPIFYVCNTELKDIVNQLSLINI</sequence>
<keyword evidence="3" id="KW-1185">Reference proteome</keyword>
<evidence type="ECO:0008006" key="4">
    <source>
        <dbReference type="Google" id="ProtNLM"/>
    </source>
</evidence>
<dbReference type="EMBL" id="JAPTSV010000011">
    <property type="protein sequence ID" value="KAJ1523064.1"/>
    <property type="molecule type" value="Genomic_DNA"/>
</dbReference>
<dbReference type="AlphaFoldDB" id="A0AAV7XHJ4"/>
<name>A0AAV7XHJ4_9NEOP</name>
<accession>A0AAV7XHJ4</accession>
<proteinExistence type="predicted"/>